<protein>
    <recommendedName>
        <fullName evidence="7">Protein TIC 20</fullName>
    </recommendedName>
</protein>
<evidence type="ECO:0000256" key="6">
    <source>
        <dbReference type="ARBA" id="ARBA00023136"/>
    </source>
</evidence>
<keyword evidence="9" id="KW-1185">Reference proteome</keyword>
<dbReference type="Pfam" id="PF16166">
    <property type="entry name" value="TIC20"/>
    <property type="match status" value="1"/>
</dbReference>
<keyword evidence="6 7" id="KW-0472">Membrane</keyword>
<feature type="transmembrane region" description="Helical" evidence="7">
    <location>
        <begin position="97"/>
        <end position="115"/>
    </location>
</feature>
<dbReference type="GO" id="GO:0009706">
    <property type="term" value="C:chloroplast inner membrane"/>
    <property type="evidence" value="ECO:0007669"/>
    <property type="project" value="UniProtKB-SubCell"/>
</dbReference>
<comment type="subcellular location">
    <subcellularLocation>
        <location evidence="1">Plastid</location>
        <location evidence="1">Chloroplast inner membrane</location>
        <topology evidence="1">Multi-pass membrane protein</topology>
    </subcellularLocation>
    <subcellularLocation>
        <location evidence="7">Plastid</location>
        <location evidence="7">Chloroplast membrane</location>
        <topology evidence="7">Multi-pass membrane protein</topology>
    </subcellularLocation>
</comment>
<proteinExistence type="inferred from homology"/>
<organism evidence="8 9">
    <name type="scientific">Tetradesmus obliquus</name>
    <name type="common">Green alga</name>
    <name type="synonym">Acutodesmus obliquus</name>
    <dbReference type="NCBI Taxonomy" id="3088"/>
    <lineage>
        <taxon>Eukaryota</taxon>
        <taxon>Viridiplantae</taxon>
        <taxon>Chlorophyta</taxon>
        <taxon>core chlorophytes</taxon>
        <taxon>Chlorophyceae</taxon>
        <taxon>CS clade</taxon>
        <taxon>Sphaeropleales</taxon>
        <taxon>Scenedesmaceae</taxon>
        <taxon>Tetradesmus</taxon>
    </lineage>
</organism>
<keyword evidence="7" id="KW-0934">Plastid</keyword>
<evidence type="ECO:0000256" key="2">
    <source>
        <dbReference type="ARBA" id="ARBA00009596"/>
    </source>
</evidence>
<evidence type="ECO:0000256" key="1">
    <source>
        <dbReference type="ARBA" id="ARBA00004478"/>
    </source>
</evidence>
<keyword evidence="5 7" id="KW-1133">Transmembrane helix</keyword>
<name>A0A383VRT7_TETOB</name>
<dbReference type="AlphaFoldDB" id="A0A383VRT7"/>
<accession>A0A383VRT7</accession>
<evidence type="ECO:0000256" key="7">
    <source>
        <dbReference type="RuleBase" id="RU367003"/>
    </source>
</evidence>
<feature type="transmembrane region" description="Helical" evidence="7">
    <location>
        <begin position="143"/>
        <end position="163"/>
    </location>
</feature>
<gene>
    <name evidence="8" type="ORF">BQ4739_LOCUS7518</name>
</gene>
<keyword evidence="7" id="KW-0150">Chloroplast</keyword>
<dbReference type="STRING" id="3088.A0A383VRT7"/>
<evidence type="ECO:0000256" key="3">
    <source>
        <dbReference type="ARBA" id="ARBA00022692"/>
    </source>
</evidence>
<reference evidence="8 9" key="1">
    <citation type="submission" date="2016-10" db="EMBL/GenBank/DDBJ databases">
        <authorList>
            <person name="Cai Z."/>
        </authorList>
    </citation>
    <scope>NUCLEOTIDE SEQUENCE [LARGE SCALE GENOMIC DNA]</scope>
</reference>
<evidence type="ECO:0000256" key="5">
    <source>
        <dbReference type="ARBA" id="ARBA00022989"/>
    </source>
</evidence>
<comment type="similarity">
    <text evidence="2 7">Belongs to the Tic20 family.</text>
</comment>
<feature type="transmembrane region" description="Helical" evidence="7">
    <location>
        <begin position="175"/>
        <end position="193"/>
    </location>
</feature>
<comment type="function">
    <text evidence="7">Involved in protein precursor import into chloroplasts.</text>
</comment>
<evidence type="ECO:0000313" key="9">
    <source>
        <dbReference type="Proteomes" id="UP000256970"/>
    </source>
</evidence>
<dbReference type="EMBL" id="FNXT01000770">
    <property type="protein sequence ID" value="SZX67096.1"/>
    <property type="molecule type" value="Genomic_DNA"/>
</dbReference>
<evidence type="ECO:0000256" key="4">
    <source>
        <dbReference type="ARBA" id="ARBA00022780"/>
    </source>
</evidence>
<feature type="transmembrane region" description="Helical" evidence="7">
    <location>
        <begin position="213"/>
        <end position="235"/>
    </location>
</feature>
<dbReference type="InterPro" id="IPR005691">
    <property type="entry name" value="Tic20"/>
</dbReference>
<dbReference type="Proteomes" id="UP000256970">
    <property type="component" value="Unassembled WGS sequence"/>
</dbReference>
<dbReference type="PANTHER" id="PTHR33510">
    <property type="entry name" value="PROTEIN TIC 20-II, CHLOROPLASTIC"/>
    <property type="match status" value="1"/>
</dbReference>
<sequence length="258" mass="29812">MACSGVLGCRPGMQLANKCIRSNVARQPLRPAAALCPAVRSSTLQTGLSSSRYSSLLQQRQPCPSRKTVVVRQAGDAAENEDDEQKKDWKFGRNEGGMAWGWKLCAAILYMLPWVDVTEKTVYFIERFPVFAWTEYFTEPFEHWFYIHEWAPLIIFFGTYLGIVRNKKIPHVARYHIMMGVMLDIVAMILIVVEENLPFGVLWTPWSDLFYALMFWFVFLLVMYCLFFCFMGWYCEIPLISEGVYMQIEQAEQMGQGA</sequence>
<keyword evidence="3 7" id="KW-0812">Transmembrane</keyword>
<evidence type="ECO:0000313" key="8">
    <source>
        <dbReference type="EMBL" id="SZX67096.1"/>
    </source>
</evidence>
<dbReference type="PANTHER" id="PTHR33510:SF9">
    <property type="entry name" value="HIT-TYPE ZINC FINGER FAMILY PROTEIN-RELATED"/>
    <property type="match status" value="1"/>
</dbReference>
<keyword evidence="4" id="KW-1001">Plastid inner membrane</keyword>